<dbReference type="AlphaFoldDB" id="C6BP99"/>
<accession>C6BP99</accession>
<proteinExistence type="predicted"/>
<evidence type="ECO:0000256" key="1">
    <source>
        <dbReference type="SAM" id="Phobius"/>
    </source>
</evidence>
<sequence length="153" mass="16609">MVNNSDANTARSWASSPGAILLWLLVLGLVIWGIADRLSALSEWVSSDKIRDREEALLTGKAVDESTVVLTTLNDATGIRQVYYKFGHSEYAKALRDAGIGCRFYTPGGTPYSFAQYKTTDPIPADKVPAGVWVKGTCDIDQIGGVDLARIQK</sequence>
<dbReference type="EMBL" id="CP001646">
    <property type="protein sequence ID" value="ACS66023.1"/>
    <property type="molecule type" value="Genomic_DNA"/>
</dbReference>
<gene>
    <name evidence="2" type="ordered locus">Rpic12D_4788</name>
</gene>
<keyword evidence="1" id="KW-0472">Membrane</keyword>
<keyword evidence="1" id="KW-1133">Transmembrane helix</keyword>
<dbReference type="HOGENOM" id="CLU_1711753_0_0_4"/>
<dbReference type="KEGG" id="rpf:Rpic12D_4788"/>
<name>C6BP99_RALP1</name>
<feature type="transmembrane region" description="Helical" evidence="1">
    <location>
        <begin position="12"/>
        <end position="35"/>
    </location>
</feature>
<evidence type="ECO:0000313" key="2">
    <source>
        <dbReference type="EMBL" id="ACS66023.1"/>
    </source>
</evidence>
<reference evidence="2" key="1">
    <citation type="submission" date="2009-06" db="EMBL/GenBank/DDBJ databases">
        <title>Complete sequence plasmid 1 of Ralstonia pickettii 12D.</title>
        <authorList>
            <consortium name="US DOE Joint Genome Institute"/>
            <person name="Lucas S."/>
            <person name="Copeland A."/>
            <person name="Lapidus A."/>
            <person name="Glavina del Rio T."/>
            <person name="Dalin E."/>
            <person name="Tice H."/>
            <person name="Bruce D."/>
            <person name="Goodwin L."/>
            <person name="Pitluck S."/>
            <person name="Sims D."/>
            <person name="Meincke L."/>
            <person name="Brettin T."/>
            <person name="Detter J.C."/>
            <person name="Han C."/>
            <person name="Larimer F."/>
            <person name="Land M."/>
            <person name="Hauser L."/>
            <person name="Kyrpides N."/>
            <person name="Ovchinnikova G."/>
            <person name="Marsh T."/>
            <person name="Richardson P."/>
        </authorList>
    </citation>
    <scope>NUCLEOTIDE SEQUENCE [LARGE SCALE GENOMIC DNA]</scope>
    <source>
        <strain evidence="2">12D</strain>
        <plasmid>12D</plasmid>
        <plasmid evidence="2">pRp12D01</plasmid>
    </source>
</reference>
<keyword evidence="1" id="KW-0812">Transmembrane</keyword>
<geneLocation type="plasmid" evidence="2">
    <name>pRp12D01</name>
</geneLocation>
<keyword evidence="2" id="KW-0614">Plasmid</keyword>
<protein>
    <submittedName>
        <fullName evidence="2">Uncharacterized protein</fullName>
    </submittedName>
</protein>
<organism evidence="2">
    <name type="scientific">Ralstonia pickettii (strain 12D)</name>
    <dbReference type="NCBI Taxonomy" id="428406"/>
    <lineage>
        <taxon>Bacteria</taxon>
        <taxon>Pseudomonadati</taxon>
        <taxon>Pseudomonadota</taxon>
        <taxon>Betaproteobacteria</taxon>
        <taxon>Burkholderiales</taxon>
        <taxon>Burkholderiaceae</taxon>
        <taxon>Ralstonia</taxon>
    </lineage>
</organism>